<sequence length="169" mass="17944">MKNIFIYVIVVVLVGVTAWFFVNKMRNASDEAGIPTPAAPDSVSDDSMTNNDWVKLPSGLEYQDMVVGQGVAAKNGDAMAAHYLGTLQDGTKFDSSYDRGQPFVFLLGTGTVIKGWDEGLLGMKVGGKRKLIIPAHLGYGDQGAGGVIPPGATLLFDIELVGVETPPQQ</sequence>
<dbReference type="GO" id="GO:0003755">
    <property type="term" value="F:peptidyl-prolyl cis-trans isomerase activity"/>
    <property type="evidence" value="ECO:0007669"/>
    <property type="project" value="UniProtKB-UniRule"/>
</dbReference>
<comment type="catalytic activity">
    <reaction evidence="1 4 5">
        <text>[protein]-peptidylproline (omega=180) = [protein]-peptidylproline (omega=0)</text>
        <dbReference type="Rhea" id="RHEA:16237"/>
        <dbReference type="Rhea" id="RHEA-COMP:10747"/>
        <dbReference type="Rhea" id="RHEA-COMP:10748"/>
        <dbReference type="ChEBI" id="CHEBI:83833"/>
        <dbReference type="ChEBI" id="CHEBI:83834"/>
        <dbReference type="EC" id="5.2.1.8"/>
    </reaction>
</comment>
<protein>
    <recommendedName>
        <fullName evidence="5">Peptidyl-prolyl cis-trans isomerase</fullName>
        <ecNumber evidence="5">5.2.1.8</ecNumber>
    </recommendedName>
</protein>
<evidence type="ECO:0000256" key="1">
    <source>
        <dbReference type="ARBA" id="ARBA00000971"/>
    </source>
</evidence>
<keyword evidence="6" id="KW-0812">Transmembrane</keyword>
<dbReference type="InterPro" id="IPR001179">
    <property type="entry name" value="PPIase_FKBP_dom"/>
</dbReference>
<dbReference type="PANTHER" id="PTHR45779:SF7">
    <property type="entry name" value="PEPTIDYLPROLYL ISOMERASE"/>
    <property type="match status" value="1"/>
</dbReference>
<gene>
    <name evidence="8" type="ORF">A3B86_00405</name>
</gene>
<evidence type="ECO:0000313" key="9">
    <source>
        <dbReference type="Proteomes" id="UP000176834"/>
    </source>
</evidence>
<dbReference type="InterPro" id="IPR046357">
    <property type="entry name" value="PPIase_dom_sf"/>
</dbReference>
<keyword evidence="6" id="KW-0472">Membrane</keyword>
<evidence type="ECO:0000256" key="6">
    <source>
        <dbReference type="SAM" id="Phobius"/>
    </source>
</evidence>
<comment type="similarity">
    <text evidence="5">Belongs to the FKBP-type PPIase family.</text>
</comment>
<evidence type="ECO:0000256" key="2">
    <source>
        <dbReference type="ARBA" id="ARBA00023110"/>
    </source>
</evidence>
<feature type="domain" description="PPIase FKBP-type" evidence="7">
    <location>
        <begin position="76"/>
        <end position="164"/>
    </location>
</feature>
<evidence type="ECO:0000313" key="8">
    <source>
        <dbReference type="EMBL" id="OGN06642.1"/>
    </source>
</evidence>
<keyword evidence="6" id="KW-1133">Transmembrane helix</keyword>
<accession>A0A1F8F0I4</accession>
<organism evidence="8 9">
    <name type="scientific">Candidatus Yanofskybacteria bacterium RIFCSPHIGHO2_02_FULL_38_22b</name>
    <dbReference type="NCBI Taxonomy" id="1802673"/>
    <lineage>
        <taxon>Bacteria</taxon>
        <taxon>Candidatus Yanofskyibacteriota</taxon>
    </lineage>
</organism>
<evidence type="ECO:0000256" key="3">
    <source>
        <dbReference type="ARBA" id="ARBA00023235"/>
    </source>
</evidence>
<keyword evidence="2 4" id="KW-0697">Rotamase</keyword>
<evidence type="ECO:0000256" key="4">
    <source>
        <dbReference type="PROSITE-ProRule" id="PRU00277"/>
    </source>
</evidence>
<proteinExistence type="inferred from homology"/>
<dbReference type="AlphaFoldDB" id="A0A1F8F0I4"/>
<evidence type="ECO:0000256" key="5">
    <source>
        <dbReference type="RuleBase" id="RU003915"/>
    </source>
</evidence>
<dbReference type="SUPFAM" id="SSF54534">
    <property type="entry name" value="FKBP-like"/>
    <property type="match status" value="1"/>
</dbReference>
<dbReference type="InterPro" id="IPR044609">
    <property type="entry name" value="FKBP2/11"/>
</dbReference>
<dbReference type="FunFam" id="3.10.50.40:FF:000006">
    <property type="entry name" value="Peptidyl-prolyl cis-trans isomerase"/>
    <property type="match status" value="1"/>
</dbReference>
<dbReference type="Gene3D" id="3.10.50.40">
    <property type="match status" value="1"/>
</dbReference>
<dbReference type="Proteomes" id="UP000176834">
    <property type="component" value="Unassembled WGS sequence"/>
</dbReference>
<keyword evidence="3 4" id="KW-0413">Isomerase</keyword>
<reference evidence="8 9" key="1">
    <citation type="journal article" date="2016" name="Nat. Commun.">
        <title>Thousands of microbial genomes shed light on interconnected biogeochemical processes in an aquifer system.</title>
        <authorList>
            <person name="Anantharaman K."/>
            <person name="Brown C.T."/>
            <person name="Hug L.A."/>
            <person name="Sharon I."/>
            <person name="Castelle C.J."/>
            <person name="Probst A.J."/>
            <person name="Thomas B.C."/>
            <person name="Singh A."/>
            <person name="Wilkins M.J."/>
            <person name="Karaoz U."/>
            <person name="Brodie E.L."/>
            <person name="Williams K.H."/>
            <person name="Hubbard S.S."/>
            <person name="Banfield J.F."/>
        </authorList>
    </citation>
    <scope>NUCLEOTIDE SEQUENCE [LARGE SCALE GENOMIC DNA]</scope>
</reference>
<feature type="transmembrane region" description="Helical" evidence="6">
    <location>
        <begin position="6"/>
        <end position="22"/>
    </location>
</feature>
<dbReference type="EMBL" id="MGJN01000018">
    <property type="protein sequence ID" value="OGN06642.1"/>
    <property type="molecule type" value="Genomic_DNA"/>
</dbReference>
<dbReference type="EC" id="5.2.1.8" evidence="5"/>
<dbReference type="PANTHER" id="PTHR45779">
    <property type="entry name" value="PEPTIDYLPROLYL ISOMERASE"/>
    <property type="match status" value="1"/>
</dbReference>
<comment type="caution">
    <text evidence="8">The sequence shown here is derived from an EMBL/GenBank/DDBJ whole genome shotgun (WGS) entry which is preliminary data.</text>
</comment>
<dbReference type="Pfam" id="PF00254">
    <property type="entry name" value="FKBP_C"/>
    <property type="match status" value="1"/>
</dbReference>
<evidence type="ECO:0000259" key="7">
    <source>
        <dbReference type="PROSITE" id="PS50059"/>
    </source>
</evidence>
<name>A0A1F8F0I4_9BACT</name>
<dbReference type="PROSITE" id="PS50059">
    <property type="entry name" value="FKBP_PPIASE"/>
    <property type="match status" value="1"/>
</dbReference>